<feature type="transmembrane region" description="Helical" evidence="6">
    <location>
        <begin position="75"/>
        <end position="92"/>
    </location>
</feature>
<gene>
    <name evidence="7" type="ORF">NA8A_06784</name>
</gene>
<feature type="transmembrane region" description="Helical" evidence="6">
    <location>
        <begin position="113"/>
        <end position="134"/>
    </location>
</feature>
<evidence type="ECO:0000256" key="5">
    <source>
        <dbReference type="ARBA" id="ARBA00023136"/>
    </source>
</evidence>
<keyword evidence="5 6" id="KW-0472">Membrane</keyword>
<dbReference type="PANTHER" id="PTHR30086">
    <property type="entry name" value="ARGININE EXPORTER PROTEIN ARGO"/>
    <property type="match status" value="1"/>
</dbReference>
<evidence type="ECO:0000256" key="6">
    <source>
        <dbReference type="SAM" id="Phobius"/>
    </source>
</evidence>
<feature type="transmembrane region" description="Helical" evidence="6">
    <location>
        <begin position="146"/>
        <end position="169"/>
    </location>
</feature>
<evidence type="ECO:0000256" key="3">
    <source>
        <dbReference type="ARBA" id="ARBA00022692"/>
    </source>
</evidence>
<keyword evidence="4 6" id="KW-1133">Transmembrane helix</keyword>
<comment type="subcellular location">
    <subcellularLocation>
        <location evidence="1">Cell membrane</location>
        <topology evidence="1">Multi-pass membrane protein</topology>
    </subcellularLocation>
</comment>
<keyword evidence="2" id="KW-1003">Cell membrane</keyword>
<proteinExistence type="predicted"/>
<reference evidence="7 8" key="1">
    <citation type="journal article" date="2012" name="J. Bacteriol.">
        <title>Genome Sequence of Nitratireductor indicus Type Strain C115.</title>
        <authorList>
            <person name="Lai Q."/>
            <person name="Li G."/>
            <person name="Yu Z."/>
            <person name="Shao Z."/>
        </authorList>
    </citation>
    <scope>NUCLEOTIDE SEQUENCE [LARGE SCALE GENOMIC DNA]</scope>
    <source>
        <strain evidence="7 8">C115</strain>
    </source>
</reference>
<dbReference type="Proteomes" id="UP000007374">
    <property type="component" value="Unassembled WGS sequence"/>
</dbReference>
<evidence type="ECO:0000256" key="2">
    <source>
        <dbReference type="ARBA" id="ARBA00022475"/>
    </source>
</evidence>
<dbReference type="Pfam" id="PF01810">
    <property type="entry name" value="LysE"/>
    <property type="match status" value="1"/>
</dbReference>
<dbReference type="AlphaFoldDB" id="K2NUI9"/>
<dbReference type="eggNOG" id="COG1280">
    <property type="taxonomic scope" value="Bacteria"/>
</dbReference>
<evidence type="ECO:0000313" key="8">
    <source>
        <dbReference type="Proteomes" id="UP000007374"/>
    </source>
</evidence>
<dbReference type="GO" id="GO:0005886">
    <property type="term" value="C:plasma membrane"/>
    <property type="evidence" value="ECO:0007669"/>
    <property type="project" value="UniProtKB-SubCell"/>
</dbReference>
<dbReference type="STRING" id="721133.SAMN05216176_10557"/>
<keyword evidence="8" id="KW-1185">Reference proteome</keyword>
<dbReference type="PANTHER" id="PTHR30086:SF20">
    <property type="entry name" value="ARGININE EXPORTER PROTEIN ARGO-RELATED"/>
    <property type="match status" value="1"/>
</dbReference>
<dbReference type="GO" id="GO:0015171">
    <property type="term" value="F:amino acid transmembrane transporter activity"/>
    <property type="evidence" value="ECO:0007669"/>
    <property type="project" value="TreeGrafter"/>
</dbReference>
<keyword evidence="3 6" id="KW-0812">Transmembrane</keyword>
<evidence type="ECO:0000256" key="1">
    <source>
        <dbReference type="ARBA" id="ARBA00004651"/>
    </source>
</evidence>
<name>K2NUI9_9HYPH</name>
<protein>
    <submittedName>
        <fullName evidence="7">Lysine exporter protein LysE/YggA</fullName>
    </submittedName>
</protein>
<dbReference type="OrthoDB" id="9804822at2"/>
<feature type="transmembrane region" description="Helical" evidence="6">
    <location>
        <begin position="181"/>
        <end position="199"/>
    </location>
</feature>
<dbReference type="InterPro" id="IPR001123">
    <property type="entry name" value="LeuE-type"/>
</dbReference>
<dbReference type="RefSeq" id="WP_009449920.1">
    <property type="nucleotide sequence ID" value="NZ_AMSI01000004.1"/>
</dbReference>
<sequence length="202" mass="21435">MIAWTLFIPACFALNCAPGPNNMLAFANGARLGLVPAFLGGMGRIPAFSLMILITVIGLGTILAASAMAFTAIKIAGAVYLVYVGIQFWRKARAMAAARSLDSALWSLMRRDFMMAISNPKAIAIFTAFFPQFITAAEPAWRQLAAMGGVFLLLEVGAVALYAVAGVAFGKVLKSERVFVYLNRFVGAVLIISGGSMALSRS</sequence>
<evidence type="ECO:0000313" key="7">
    <source>
        <dbReference type="EMBL" id="EKF43020.1"/>
    </source>
</evidence>
<dbReference type="PIRSF" id="PIRSF006324">
    <property type="entry name" value="LeuE"/>
    <property type="match status" value="1"/>
</dbReference>
<organism evidence="7 8">
    <name type="scientific">Nitratireductor indicus C115</name>
    <dbReference type="NCBI Taxonomy" id="1231190"/>
    <lineage>
        <taxon>Bacteria</taxon>
        <taxon>Pseudomonadati</taxon>
        <taxon>Pseudomonadota</taxon>
        <taxon>Alphaproteobacteria</taxon>
        <taxon>Hyphomicrobiales</taxon>
        <taxon>Phyllobacteriaceae</taxon>
        <taxon>Nitratireductor</taxon>
    </lineage>
</organism>
<dbReference type="PATRIC" id="fig|1231190.3.peg.1428"/>
<accession>K2NUI9</accession>
<evidence type="ECO:0000256" key="4">
    <source>
        <dbReference type="ARBA" id="ARBA00022989"/>
    </source>
</evidence>
<dbReference type="EMBL" id="AMSI01000004">
    <property type="protein sequence ID" value="EKF43020.1"/>
    <property type="molecule type" value="Genomic_DNA"/>
</dbReference>
<comment type="caution">
    <text evidence="7">The sequence shown here is derived from an EMBL/GenBank/DDBJ whole genome shotgun (WGS) entry which is preliminary data.</text>
</comment>